<sequence>MTLFYTSVKYFFRASAFFCVMAFPFFKSSAQYQPEGIAEEDNSLFSLKGIEGSCDTLVNDVLEREALDIFEDGGGAAFIFGSTYMLTELSNQNIKFYSPSIDLAEREGNEKPLVESHFSVGLMPLIIILYIVVIYWVQEEKDFVQFFIETKAGLQLGCWQIVKVSKVPALKVLVLLI</sequence>
<keyword evidence="4" id="KW-1185">Reference proteome</keyword>
<comment type="caution">
    <text evidence="3">The sequence shown here is derived from an EMBL/GenBank/DDBJ whole genome shotgun (WGS) entry which is preliminary data.</text>
</comment>
<evidence type="ECO:0000313" key="4">
    <source>
        <dbReference type="Proteomes" id="UP000614216"/>
    </source>
</evidence>
<keyword evidence="1" id="KW-0812">Transmembrane</keyword>
<evidence type="ECO:0000256" key="1">
    <source>
        <dbReference type="SAM" id="Phobius"/>
    </source>
</evidence>
<dbReference type="EMBL" id="JAEUGD010000023">
    <property type="protein sequence ID" value="MBL6446187.1"/>
    <property type="molecule type" value="Genomic_DNA"/>
</dbReference>
<feature type="transmembrane region" description="Helical" evidence="1">
    <location>
        <begin position="118"/>
        <end position="137"/>
    </location>
</feature>
<feature type="chain" id="PRO_5038015208" evidence="2">
    <location>
        <begin position="23"/>
        <end position="177"/>
    </location>
</feature>
<dbReference type="AlphaFoldDB" id="A0A937FWW5"/>
<evidence type="ECO:0000313" key="3">
    <source>
        <dbReference type="EMBL" id="MBL6446187.1"/>
    </source>
</evidence>
<dbReference type="Proteomes" id="UP000614216">
    <property type="component" value="Unassembled WGS sequence"/>
</dbReference>
<accession>A0A937FWW5</accession>
<organism evidence="3 4">
    <name type="scientific">Fulvivirga marina</name>
    <dbReference type="NCBI Taxonomy" id="2494733"/>
    <lineage>
        <taxon>Bacteria</taxon>
        <taxon>Pseudomonadati</taxon>
        <taxon>Bacteroidota</taxon>
        <taxon>Cytophagia</taxon>
        <taxon>Cytophagales</taxon>
        <taxon>Fulvivirgaceae</taxon>
        <taxon>Fulvivirga</taxon>
    </lineage>
</organism>
<name>A0A937FWW5_9BACT</name>
<protein>
    <submittedName>
        <fullName evidence="3">Uncharacterized protein</fullName>
    </submittedName>
</protein>
<keyword evidence="1" id="KW-0472">Membrane</keyword>
<evidence type="ECO:0000256" key="2">
    <source>
        <dbReference type="SAM" id="SignalP"/>
    </source>
</evidence>
<proteinExistence type="predicted"/>
<keyword evidence="2" id="KW-0732">Signal</keyword>
<reference evidence="3" key="1">
    <citation type="submission" date="2021-01" db="EMBL/GenBank/DDBJ databases">
        <title>Fulvivirga kasyanovii gen. nov., sp nov., a novel member of the phylum Bacteroidetes isolated from seawater in a mussel farm.</title>
        <authorList>
            <person name="Zhao L.-H."/>
            <person name="Wang Z.-J."/>
        </authorList>
    </citation>
    <scope>NUCLEOTIDE SEQUENCE</scope>
    <source>
        <strain evidence="3">29W222</strain>
    </source>
</reference>
<gene>
    <name evidence="3" type="ORF">JMN32_07700</name>
</gene>
<feature type="signal peptide" evidence="2">
    <location>
        <begin position="1"/>
        <end position="22"/>
    </location>
</feature>
<keyword evidence="1" id="KW-1133">Transmembrane helix</keyword>